<evidence type="ECO:0000313" key="1">
    <source>
        <dbReference type="EMBL" id="KAB1213194.1"/>
    </source>
</evidence>
<evidence type="ECO:0000313" key="2">
    <source>
        <dbReference type="Proteomes" id="UP000516437"/>
    </source>
</evidence>
<name>A0A6A1VKC3_9ROSI</name>
<accession>A0A6A1VKC3</accession>
<protein>
    <submittedName>
        <fullName evidence="1">Uncharacterized protein</fullName>
    </submittedName>
</protein>
<gene>
    <name evidence="1" type="ORF">CJ030_MR5G024780</name>
</gene>
<keyword evidence="2" id="KW-1185">Reference proteome</keyword>
<organism evidence="1 2">
    <name type="scientific">Morella rubra</name>
    <name type="common">Chinese bayberry</name>
    <dbReference type="NCBI Taxonomy" id="262757"/>
    <lineage>
        <taxon>Eukaryota</taxon>
        <taxon>Viridiplantae</taxon>
        <taxon>Streptophyta</taxon>
        <taxon>Embryophyta</taxon>
        <taxon>Tracheophyta</taxon>
        <taxon>Spermatophyta</taxon>
        <taxon>Magnoliopsida</taxon>
        <taxon>eudicotyledons</taxon>
        <taxon>Gunneridae</taxon>
        <taxon>Pentapetalae</taxon>
        <taxon>rosids</taxon>
        <taxon>fabids</taxon>
        <taxon>Fagales</taxon>
        <taxon>Myricaceae</taxon>
        <taxon>Morella</taxon>
    </lineage>
</organism>
<comment type="caution">
    <text evidence="1">The sequence shown here is derived from an EMBL/GenBank/DDBJ whole genome shotgun (WGS) entry which is preliminary data.</text>
</comment>
<proteinExistence type="predicted"/>
<reference evidence="1 2" key="1">
    <citation type="journal article" date="2019" name="Plant Biotechnol. J.">
        <title>The red bayberry genome and genetic basis of sex determination.</title>
        <authorList>
            <person name="Jia H.M."/>
            <person name="Jia H.J."/>
            <person name="Cai Q.L."/>
            <person name="Wang Y."/>
            <person name="Zhao H.B."/>
            <person name="Yang W.F."/>
            <person name="Wang G.Y."/>
            <person name="Li Y.H."/>
            <person name="Zhan D.L."/>
            <person name="Shen Y.T."/>
            <person name="Niu Q.F."/>
            <person name="Chang L."/>
            <person name="Qiu J."/>
            <person name="Zhao L."/>
            <person name="Xie H.B."/>
            <person name="Fu W.Y."/>
            <person name="Jin J."/>
            <person name="Li X.W."/>
            <person name="Jiao Y."/>
            <person name="Zhou C.C."/>
            <person name="Tu T."/>
            <person name="Chai C.Y."/>
            <person name="Gao J.L."/>
            <person name="Fan L.J."/>
            <person name="van de Weg E."/>
            <person name="Wang J.Y."/>
            <person name="Gao Z.S."/>
        </authorList>
    </citation>
    <scope>NUCLEOTIDE SEQUENCE [LARGE SCALE GENOMIC DNA]</scope>
    <source>
        <tissue evidence="1">Leaves</tissue>
    </source>
</reference>
<dbReference type="AlphaFoldDB" id="A0A6A1VKC3"/>
<sequence length="116" mass="13482">MQQDPQSQEDYMTWEEQQWAEILSRSVIVEREVAVADFKEMKYMVRKIGDIMDDLDWIRHLKREDVAYVDLVREFYAILLDVADLDAPVWTVTVCGVTIQLPVEILAAFMGDAKAN</sequence>
<dbReference type="EMBL" id="RXIC02000023">
    <property type="protein sequence ID" value="KAB1213194.1"/>
    <property type="molecule type" value="Genomic_DNA"/>
</dbReference>
<dbReference type="Proteomes" id="UP000516437">
    <property type="component" value="Chromosome 5"/>
</dbReference>